<comment type="function">
    <text evidence="9">Catalyzes the ATP-dependent transfer of a sulfur to tRNA to produce 4-thiouridine in position 8 of tRNAs, which functions as a near-UV photosensor. Also catalyzes the transfer of sulfur to the sulfur carrier protein ThiS, forming ThiS-thiocarboxylate. This is a step in the synthesis of thiazole, in the thiamine biosynthesis pathway. The sulfur is donated as persulfide by IscS.</text>
</comment>
<evidence type="ECO:0000256" key="2">
    <source>
        <dbReference type="ARBA" id="ARBA00022490"/>
    </source>
</evidence>
<dbReference type="PANTHER" id="PTHR43209">
    <property type="entry name" value="TRNA SULFURTRANSFERASE"/>
    <property type="match status" value="1"/>
</dbReference>
<evidence type="ECO:0000256" key="5">
    <source>
        <dbReference type="ARBA" id="ARBA00022741"/>
    </source>
</evidence>
<dbReference type="InterPro" id="IPR004114">
    <property type="entry name" value="THUMP_dom"/>
</dbReference>
<comment type="catalytic activity">
    <reaction evidence="9">
        <text>[ThiS sulfur-carrier protein]-C-terminal Gly-Gly-AMP + S-sulfanyl-L-cysteinyl-[cysteine desulfurase] + AH2 = [ThiS sulfur-carrier protein]-C-terminal-Gly-aminoethanethioate + L-cysteinyl-[cysteine desulfurase] + A + AMP + 2 H(+)</text>
        <dbReference type="Rhea" id="RHEA:43340"/>
        <dbReference type="Rhea" id="RHEA-COMP:12157"/>
        <dbReference type="Rhea" id="RHEA-COMP:12158"/>
        <dbReference type="Rhea" id="RHEA-COMP:12910"/>
        <dbReference type="Rhea" id="RHEA-COMP:19908"/>
        <dbReference type="ChEBI" id="CHEBI:13193"/>
        <dbReference type="ChEBI" id="CHEBI:15378"/>
        <dbReference type="ChEBI" id="CHEBI:17499"/>
        <dbReference type="ChEBI" id="CHEBI:29950"/>
        <dbReference type="ChEBI" id="CHEBI:61963"/>
        <dbReference type="ChEBI" id="CHEBI:90618"/>
        <dbReference type="ChEBI" id="CHEBI:232372"/>
        <dbReference type="ChEBI" id="CHEBI:456215"/>
    </reaction>
</comment>
<evidence type="ECO:0000313" key="12">
    <source>
        <dbReference type="Proteomes" id="UP001057481"/>
    </source>
</evidence>
<proteinExistence type="inferred from homology"/>
<dbReference type="SUPFAM" id="SSF52402">
    <property type="entry name" value="Adenine nucleotide alpha hydrolases-like"/>
    <property type="match status" value="1"/>
</dbReference>
<name>A0ABT0VFS3_9LACO</name>
<dbReference type="Pfam" id="PF22025">
    <property type="entry name" value="ThiI_fer"/>
    <property type="match status" value="1"/>
</dbReference>
<dbReference type="Pfam" id="PF02926">
    <property type="entry name" value="THUMP"/>
    <property type="match status" value="1"/>
</dbReference>
<dbReference type="InterPro" id="IPR049961">
    <property type="entry name" value="ThiI_N"/>
</dbReference>
<feature type="binding site" evidence="9">
    <location>
        <position position="265"/>
    </location>
    <ligand>
        <name>ATP</name>
        <dbReference type="ChEBI" id="CHEBI:30616"/>
    </ligand>
</feature>
<comment type="similarity">
    <text evidence="9">Belongs to the ThiI family.</text>
</comment>
<dbReference type="GO" id="GO:0140741">
    <property type="term" value="F:tRNA-uracil-4 sulfurtransferase activity"/>
    <property type="evidence" value="ECO:0007669"/>
    <property type="project" value="UniProtKB-EC"/>
</dbReference>
<sequence length="405" mass="44834">MQYTEIMVRYGELSTKGKNIKDFINQLGGNTTKALHDFPDVRVHPKRDRMHITLNGTEPKPVLERLKLVFGIQSFSPVVQLPKDIEAVYAAAVEMMQEIYQAGMTFKVQTKRADKEFPMDTNAINREVGGAVITALPDIKVDVKNPDIELLVDVRNNGIFLSSLTIKGAGGFPVGTAGKGIMMLSGGIDSPVAAYLGMKRGVDMEMIHFFSPPYTTQQALAKAKQLTAVLAQSVGAIKFIQIPFTEIQETIKEKVPEGYLMTIQRRMMLRLSVLMAQKRNGLAIFNGEALGQVASQTMESMMAINDVTTMPIIRPVVSMDKTEIIKVAEEIGTFDLSIMPFEDCCTIFAPPSPKTRPNLEKTRQFEKLIDVDGLIERALAAVEISTIRPGEDYMNPEEAVFAELL</sequence>
<dbReference type="Gene3D" id="3.40.50.620">
    <property type="entry name" value="HUPs"/>
    <property type="match status" value="1"/>
</dbReference>
<keyword evidence="5 9" id="KW-0547">Nucleotide-binding</keyword>
<dbReference type="InterPro" id="IPR014729">
    <property type="entry name" value="Rossmann-like_a/b/a_fold"/>
</dbReference>
<dbReference type="InterPro" id="IPR003720">
    <property type="entry name" value="tRNA_STrfase"/>
</dbReference>
<dbReference type="CDD" id="cd11716">
    <property type="entry name" value="THUMP_ThiI"/>
    <property type="match status" value="1"/>
</dbReference>
<feature type="binding site" evidence="9">
    <location>
        <position position="296"/>
    </location>
    <ligand>
        <name>ATP</name>
        <dbReference type="ChEBI" id="CHEBI:30616"/>
    </ligand>
</feature>
<dbReference type="RefSeq" id="WP_205143138.1">
    <property type="nucleotide sequence ID" value="NZ_JAFBDN010000003.1"/>
</dbReference>
<dbReference type="Pfam" id="PF02568">
    <property type="entry name" value="ThiI"/>
    <property type="match status" value="1"/>
</dbReference>
<keyword evidence="3 9" id="KW-0820">tRNA-binding</keyword>
<dbReference type="InterPro" id="IPR049962">
    <property type="entry name" value="THUMP_ThiI"/>
</dbReference>
<feature type="binding site" evidence="9">
    <location>
        <begin position="208"/>
        <end position="209"/>
    </location>
    <ligand>
        <name>ATP</name>
        <dbReference type="ChEBI" id="CHEBI:30616"/>
    </ligand>
</feature>
<feature type="binding site" evidence="9">
    <location>
        <position position="287"/>
    </location>
    <ligand>
        <name>ATP</name>
        <dbReference type="ChEBI" id="CHEBI:30616"/>
    </ligand>
</feature>
<evidence type="ECO:0000256" key="6">
    <source>
        <dbReference type="ARBA" id="ARBA00022840"/>
    </source>
</evidence>
<gene>
    <name evidence="9 11" type="primary">thiI</name>
    <name evidence="11" type="ORF">KAK10_01950</name>
</gene>
<dbReference type="InterPro" id="IPR050102">
    <property type="entry name" value="tRNA_sulfurtransferase_ThiI"/>
</dbReference>
<dbReference type="SUPFAM" id="SSF143437">
    <property type="entry name" value="THUMP domain-like"/>
    <property type="match status" value="1"/>
</dbReference>
<dbReference type="NCBIfam" id="TIGR00342">
    <property type="entry name" value="tRNA uracil 4-sulfurtransferase ThiI"/>
    <property type="match status" value="1"/>
</dbReference>
<dbReference type="Gene3D" id="3.30.2130.30">
    <property type="match status" value="1"/>
</dbReference>
<keyword evidence="4 9" id="KW-0808">Transferase</keyword>
<feature type="domain" description="THUMP" evidence="10">
    <location>
        <begin position="60"/>
        <end position="165"/>
    </location>
</feature>
<evidence type="ECO:0000256" key="3">
    <source>
        <dbReference type="ARBA" id="ARBA00022555"/>
    </source>
</evidence>
<comment type="subcellular location">
    <subcellularLocation>
        <location evidence="1 9">Cytoplasm</location>
    </subcellularLocation>
</comment>
<dbReference type="HAMAP" id="MF_00021">
    <property type="entry name" value="ThiI"/>
    <property type="match status" value="1"/>
</dbReference>
<evidence type="ECO:0000256" key="7">
    <source>
        <dbReference type="ARBA" id="ARBA00022884"/>
    </source>
</evidence>
<dbReference type="EC" id="2.8.1.4" evidence="9"/>
<feature type="binding site" evidence="9">
    <location>
        <begin position="183"/>
        <end position="184"/>
    </location>
    <ligand>
        <name>ATP</name>
        <dbReference type="ChEBI" id="CHEBI:30616"/>
    </ligand>
</feature>
<keyword evidence="6 9" id="KW-0067">ATP-binding</keyword>
<protein>
    <recommendedName>
        <fullName evidence="9">Probable tRNA sulfurtransferase</fullName>
        <ecNumber evidence="9">2.8.1.4</ecNumber>
    </recommendedName>
    <alternativeName>
        <fullName evidence="9">Sulfur carrier protein ThiS sulfurtransferase</fullName>
    </alternativeName>
    <alternativeName>
        <fullName evidence="9">Thiamine biosynthesis protein ThiI</fullName>
    </alternativeName>
    <alternativeName>
        <fullName evidence="9">tRNA 4-thiouridine synthase</fullName>
    </alternativeName>
</protein>
<dbReference type="PROSITE" id="PS51165">
    <property type="entry name" value="THUMP"/>
    <property type="match status" value="1"/>
</dbReference>
<keyword evidence="8 9" id="KW-0784">Thiamine biosynthesis</keyword>
<evidence type="ECO:0000256" key="9">
    <source>
        <dbReference type="HAMAP-Rule" id="MF_00021"/>
    </source>
</evidence>
<keyword evidence="7 9" id="KW-0694">RNA-binding</keyword>
<evidence type="ECO:0000256" key="1">
    <source>
        <dbReference type="ARBA" id="ARBA00004496"/>
    </source>
</evidence>
<dbReference type="CDD" id="cd01712">
    <property type="entry name" value="PPase_ThiI"/>
    <property type="match status" value="1"/>
</dbReference>
<dbReference type="SMART" id="SM00981">
    <property type="entry name" value="THUMP"/>
    <property type="match status" value="1"/>
</dbReference>
<evidence type="ECO:0000259" key="10">
    <source>
        <dbReference type="PROSITE" id="PS51165"/>
    </source>
</evidence>
<dbReference type="EMBL" id="JAGMVS010000038">
    <property type="protein sequence ID" value="MCM2436694.1"/>
    <property type="molecule type" value="Genomic_DNA"/>
</dbReference>
<dbReference type="Proteomes" id="UP001057481">
    <property type="component" value="Unassembled WGS sequence"/>
</dbReference>
<comment type="pathway">
    <text evidence="9">Cofactor biosynthesis; thiamine diphosphate biosynthesis.</text>
</comment>
<comment type="catalytic activity">
    <reaction evidence="9">
        <text>[ThiI sulfur-carrier protein]-S-sulfanyl-L-cysteine + a uridine in tRNA + 2 reduced [2Fe-2S]-[ferredoxin] + ATP + H(+) = [ThiI sulfur-carrier protein]-L-cysteine + a 4-thiouridine in tRNA + 2 oxidized [2Fe-2S]-[ferredoxin] + AMP + diphosphate</text>
        <dbReference type="Rhea" id="RHEA:24176"/>
        <dbReference type="Rhea" id="RHEA-COMP:10000"/>
        <dbReference type="Rhea" id="RHEA-COMP:10001"/>
        <dbReference type="Rhea" id="RHEA-COMP:13337"/>
        <dbReference type="Rhea" id="RHEA-COMP:13338"/>
        <dbReference type="Rhea" id="RHEA-COMP:13339"/>
        <dbReference type="Rhea" id="RHEA-COMP:13340"/>
        <dbReference type="ChEBI" id="CHEBI:15378"/>
        <dbReference type="ChEBI" id="CHEBI:29950"/>
        <dbReference type="ChEBI" id="CHEBI:30616"/>
        <dbReference type="ChEBI" id="CHEBI:33019"/>
        <dbReference type="ChEBI" id="CHEBI:33737"/>
        <dbReference type="ChEBI" id="CHEBI:33738"/>
        <dbReference type="ChEBI" id="CHEBI:61963"/>
        <dbReference type="ChEBI" id="CHEBI:65315"/>
        <dbReference type="ChEBI" id="CHEBI:136798"/>
        <dbReference type="ChEBI" id="CHEBI:456215"/>
        <dbReference type="EC" id="2.8.1.4"/>
    </reaction>
</comment>
<organism evidence="11 12">
    <name type="scientific">Periweissella beninensis</name>
    <dbReference type="NCBI Taxonomy" id="504936"/>
    <lineage>
        <taxon>Bacteria</taxon>
        <taxon>Bacillati</taxon>
        <taxon>Bacillota</taxon>
        <taxon>Bacilli</taxon>
        <taxon>Lactobacillales</taxon>
        <taxon>Lactobacillaceae</taxon>
        <taxon>Periweissella</taxon>
    </lineage>
</organism>
<keyword evidence="2 9" id="KW-0963">Cytoplasm</keyword>
<evidence type="ECO:0000256" key="4">
    <source>
        <dbReference type="ARBA" id="ARBA00022679"/>
    </source>
</evidence>
<comment type="caution">
    <text evidence="11">The sequence shown here is derived from an EMBL/GenBank/DDBJ whole genome shotgun (WGS) entry which is preliminary data.</text>
</comment>
<accession>A0ABT0VFS3</accession>
<reference evidence="11" key="1">
    <citation type="submission" date="2021-04" db="EMBL/GenBank/DDBJ databases">
        <title>Taxonomic assessment of Weissella genus.</title>
        <authorList>
            <person name="Fanelli F."/>
            <person name="Chieffi D."/>
            <person name="Dell'Aquila A."/>
            <person name="Gyu-Sung C."/>
            <person name="Franz C.M.A.P."/>
            <person name="Fusco V."/>
        </authorList>
    </citation>
    <scope>NUCLEOTIDE SEQUENCE</scope>
    <source>
        <strain evidence="11">LMG 25373</strain>
    </source>
</reference>
<dbReference type="PANTHER" id="PTHR43209:SF1">
    <property type="entry name" value="TRNA SULFURTRANSFERASE"/>
    <property type="match status" value="1"/>
</dbReference>
<dbReference type="InterPro" id="IPR020536">
    <property type="entry name" value="ThiI_AANH"/>
</dbReference>
<evidence type="ECO:0000313" key="11">
    <source>
        <dbReference type="EMBL" id="MCM2436694.1"/>
    </source>
</evidence>
<dbReference type="InterPro" id="IPR054173">
    <property type="entry name" value="ThiI_fer"/>
</dbReference>
<keyword evidence="12" id="KW-1185">Reference proteome</keyword>
<evidence type="ECO:0000256" key="8">
    <source>
        <dbReference type="ARBA" id="ARBA00022977"/>
    </source>
</evidence>